<feature type="transmembrane region" description="Helical" evidence="8">
    <location>
        <begin position="35"/>
        <end position="61"/>
    </location>
</feature>
<comment type="similarity">
    <text evidence="2">Belongs to the binding-protein-dependent transport system permease family. CysTW subfamily.</text>
</comment>
<dbReference type="AlphaFoldDB" id="A0A7W8KGS1"/>
<name>A0A7W8KGS1_9DEIO</name>
<dbReference type="Pfam" id="PF00528">
    <property type="entry name" value="BPD_transp_1"/>
    <property type="match status" value="1"/>
</dbReference>
<gene>
    <name evidence="10" type="ORF">GCM10017781_22520</name>
    <name evidence="11" type="ORF">HNQ07_002287</name>
</gene>
<dbReference type="Gene3D" id="1.10.3720.10">
    <property type="entry name" value="MetI-like"/>
    <property type="match status" value="1"/>
</dbReference>
<evidence type="ECO:0000256" key="2">
    <source>
        <dbReference type="ARBA" id="ARBA00007069"/>
    </source>
</evidence>
<evidence type="ECO:0000313" key="13">
    <source>
        <dbReference type="Proteomes" id="UP000619376"/>
    </source>
</evidence>
<keyword evidence="7 8" id="KW-0472">Membrane</keyword>
<sequence>MTELDPAEQRAFAQAVGPVAVGRRLALPRIDGLTWLFVGPLFLVLLAFMVLPAFSVLVGAVRGEGGHFTTKYLAMLGQAQYVTALKNTVLVSFWSALLGAVLGAALAWVALGPHSPPWIRRPLMSFSGVASNFAGIPLALAFLMTLSGTGVITKLLLAVGINLQALGFSLFSLPGLVLVYLYFQIPLMVILFTPAINGLRQEWQEAAENLGAGPWLYWRRVGLPILMPSLLACATMLFGNAFATYATPYALTSGNIPLLPLQISAVMSGNVLSDPQLGQALALLIIVIMLITTALYVWFDKQSSRWRV</sequence>
<comment type="caution">
    <text evidence="11">The sequence shown here is derived from an EMBL/GenBank/DDBJ whole genome shotgun (WGS) entry which is preliminary data.</text>
</comment>
<reference evidence="13" key="2">
    <citation type="journal article" date="2019" name="Int. J. Syst. Evol. Microbiol.">
        <title>The Global Catalogue of Microorganisms (GCM) 10K type strain sequencing project: providing services to taxonomists for standard genome sequencing and annotation.</title>
        <authorList>
            <consortium name="The Broad Institute Genomics Platform"/>
            <consortium name="The Broad Institute Genome Sequencing Center for Infectious Disease"/>
            <person name="Wu L."/>
            <person name="Ma J."/>
        </authorList>
    </citation>
    <scope>NUCLEOTIDE SEQUENCE [LARGE SCALE GENOMIC DNA]</scope>
    <source>
        <strain evidence="13">CGMCC 1.18437</strain>
    </source>
</reference>
<feature type="transmembrane region" description="Helical" evidence="8">
    <location>
        <begin position="221"/>
        <end position="243"/>
    </location>
</feature>
<reference evidence="10" key="1">
    <citation type="journal article" date="2014" name="Int. J. Syst. Evol. Microbiol.">
        <title>Complete genome of a new Firmicutes species belonging to the dominant human colonic microbiota ('Ruminococcus bicirculans') reveals two chromosomes and a selective capacity to utilize plant glucans.</title>
        <authorList>
            <consortium name="NISC Comparative Sequencing Program"/>
            <person name="Wegmann U."/>
            <person name="Louis P."/>
            <person name="Goesmann A."/>
            <person name="Henrissat B."/>
            <person name="Duncan S.H."/>
            <person name="Flint H.J."/>
        </authorList>
    </citation>
    <scope>NUCLEOTIDE SEQUENCE</scope>
    <source>
        <strain evidence="10">CGMCC 1.18437</strain>
    </source>
</reference>
<evidence type="ECO:0000256" key="1">
    <source>
        <dbReference type="ARBA" id="ARBA00004651"/>
    </source>
</evidence>
<reference evidence="11 12" key="3">
    <citation type="submission" date="2020-08" db="EMBL/GenBank/DDBJ databases">
        <title>Genomic Encyclopedia of Type Strains, Phase IV (KMG-IV): sequencing the most valuable type-strain genomes for metagenomic binning, comparative biology and taxonomic classification.</title>
        <authorList>
            <person name="Goeker M."/>
        </authorList>
    </citation>
    <scope>NUCLEOTIDE SEQUENCE [LARGE SCALE GENOMIC DNA]</scope>
    <source>
        <strain evidence="11 12">DSM 27521</strain>
    </source>
</reference>
<evidence type="ECO:0000256" key="8">
    <source>
        <dbReference type="RuleBase" id="RU363032"/>
    </source>
</evidence>
<proteinExistence type="inferred from homology"/>
<dbReference type="InterPro" id="IPR035906">
    <property type="entry name" value="MetI-like_sf"/>
</dbReference>
<evidence type="ECO:0000313" key="11">
    <source>
        <dbReference type="EMBL" id="MBB5376823.1"/>
    </source>
</evidence>
<evidence type="ECO:0000313" key="12">
    <source>
        <dbReference type="Proteomes" id="UP000539473"/>
    </source>
</evidence>
<dbReference type="InterPro" id="IPR000515">
    <property type="entry name" value="MetI-like"/>
</dbReference>
<keyword evidence="5 8" id="KW-0812">Transmembrane</keyword>
<accession>A0A7W8KGS1</accession>
<evidence type="ECO:0000313" key="10">
    <source>
        <dbReference type="EMBL" id="GHF45621.1"/>
    </source>
</evidence>
<reference evidence="10" key="4">
    <citation type="submission" date="2024-05" db="EMBL/GenBank/DDBJ databases">
        <authorList>
            <person name="Sun Q."/>
            <person name="Zhou Y."/>
        </authorList>
    </citation>
    <scope>NUCLEOTIDE SEQUENCE</scope>
    <source>
        <strain evidence="10">CGMCC 1.18437</strain>
    </source>
</reference>
<evidence type="ECO:0000256" key="5">
    <source>
        <dbReference type="ARBA" id="ARBA00022692"/>
    </source>
</evidence>
<feature type="transmembrane region" description="Helical" evidence="8">
    <location>
        <begin position="89"/>
        <end position="111"/>
    </location>
</feature>
<dbReference type="EMBL" id="BNAJ01000005">
    <property type="protein sequence ID" value="GHF45621.1"/>
    <property type="molecule type" value="Genomic_DNA"/>
</dbReference>
<comment type="subcellular location">
    <subcellularLocation>
        <location evidence="1 8">Cell membrane</location>
        <topology evidence="1 8">Multi-pass membrane protein</topology>
    </subcellularLocation>
</comment>
<keyword evidence="13" id="KW-1185">Reference proteome</keyword>
<dbReference type="Proteomes" id="UP000539473">
    <property type="component" value="Unassembled WGS sequence"/>
</dbReference>
<dbReference type="GO" id="GO:0055085">
    <property type="term" value="P:transmembrane transport"/>
    <property type="evidence" value="ECO:0007669"/>
    <property type="project" value="InterPro"/>
</dbReference>
<organism evidence="11 12">
    <name type="scientific">Deinococcus metalli</name>
    <dbReference type="NCBI Taxonomy" id="1141878"/>
    <lineage>
        <taxon>Bacteria</taxon>
        <taxon>Thermotogati</taxon>
        <taxon>Deinococcota</taxon>
        <taxon>Deinococci</taxon>
        <taxon>Deinococcales</taxon>
        <taxon>Deinococcaceae</taxon>
        <taxon>Deinococcus</taxon>
    </lineage>
</organism>
<feature type="transmembrane region" description="Helical" evidence="8">
    <location>
        <begin position="123"/>
        <end position="143"/>
    </location>
</feature>
<feature type="transmembrane region" description="Helical" evidence="8">
    <location>
        <begin position="277"/>
        <end position="299"/>
    </location>
</feature>
<dbReference type="EMBL" id="JACHFK010000005">
    <property type="protein sequence ID" value="MBB5376823.1"/>
    <property type="molecule type" value="Genomic_DNA"/>
</dbReference>
<evidence type="ECO:0000256" key="3">
    <source>
        <dbReference type="ARBA" id="ARBA00022448"/>
    </source>
</evidence>
<feature type="transmembrane region" description="Helical" evidence="8">
    <location>
        <begin position="155"/>
        <end position="173"/>
    </location>
</feature>
<keyword evidence="6 8" id="KW-1133">Transmembrane helix</keyword>
<protein>
    <submittedName>
        <fullName evidence="10">ABC transporter</fullName>
    </submittedName>
    <submittedName>
        <fullName evidence="11">Putative spermidine/putrescine transport system permease protein</fullName>
    </submittedName>
</protein>
<feature type="domain" description="ABC transmembrane type-1" evidence="9">
    <location>
        <begin position="85"/>
        <end position="296"/>
    </location>
</feature>
<dbReference type="PROSITE" id="PS50928">
    <property type="entry name" value="ABC_TM1"/>
    <property type="match status" value="1"/>
</dbReference>
<dbReference type="CDD" id="cd06261">
    <property type="entry name" value="TM_PBP2"/>
    <property type="match status" value="1"/>
</dbReference>
<evidence type="ECO:0000259" key="9">
    <source>
        <dbReference type="PROSITE" id="PS50928"/>
    </source>
</evidence>
<keyword evidence="3 8" id="KW-0813">Transport</keyword>
<evidence type="ECO:0000256" key="4">
    <source>
        <dbReference type="ARBA" id="ARBA00022475"/>
    </source>
</evidence>
<feature type="transmembrane region" description="Helical" evidence="8">
    <location>
        <begin position="179"/>
        <end position="200"/>
    </location>
</feature>
<dbReference type="PANTHER" id="PTHR42929">
    <property type="entry name" value="INNER MEMBRANE ABC TRANSPORTER PERMEASE PROTEIN YDCU-RELATED-RELATED"/>
    <property type="match status" value="1"/>
</dbReference>
<evidence type="ECO:0000256" key="7">
    <source>
        <dbReference type="ARBA" id="ARBA00023136"/>
    </source>
</evidence>
<dbReference type="PANTHER" id="PTHR42929:SF1">
    <property type="entry name" value="INNER MEMBRANE ABC TRANSPORTER PERMEASE PROTEIN YDCU-RELATED"/>
    <property type="match status" value="1"/>
</dbReference>
<dbReference type="SUPFAM" id="SSF161098">
    <property type="entry name" value="MetI-like"/>
    <property type="match status" value="1"/>
</dbReference>
<evidence type="ECO:0000256" key="6">
    <source>
        <dbReference type="ARBA" id="ARBA00022989"/>
    </source>
</evidence>
<keyword evidence="4" id="KW-1003">Cell membrane</keyword>
<dbReference type="RefSeq" id="WP_184111824.1">
    <property type="nucleotide sequence ID" value="NZ_BNAJ01000005.1"/>
</dbReference>
<dbReference type="Proteomes" id="UP000619376">
    <property type="component" value="Unassembled WGS sequence"/>
</dbReference>
<dbReference type="GO" id="GO:0005886">
    <property type="term" value="C:plasma membrane"/>
    <property type="evidence" value="ECO:0007669"/>
    <property type="project" value="UniProtKB-SubCell"/>
</dbReference>